<dbReference type="SUPFAM" id="SSF48013">
    <property type="entry name" value="NusB-like"/>
    <property type="match status" value="1"/>
</dbReference>
<dbReference type="InterPro" id="IPR054728">
    <property type="entry name" value="RsmB-like_ferredoxin"/>
</dbReference>
<protein>
    <submittedName>
        <fullName evidence="7">16S rRNA (Cytosine967-C5)-methyltransferase</fullName>
    </submittedName>
</protein>
<dbReference type="Gene3D" id="3.40.50.150">
    <property type="entry name" value="Vaccinia Virus protein VP39"/>
    <property type="match status" value="1"/>
</dbReference>
<dbReference type="CDD" id="cd02440">
    <property type="entry name" value="AdoMet_MTases"/>
    <property type="match status" value="1"/>
</dbReference>
<evidence type="ECO:0000256" key="3">
    <source>
        <dbReference type="ARBA" id="ARBA00022691"/>
    </source>
</evidence>
<feature type="domain" description="SAM-dependent MTase RsmB/NOP-type" evidence="6">
    <location>
        <begin position="176"/>
        <end position="443"/>
    </location>
</feature>
<reference evidence="7 8" key="1">
    <citation type="submission" date="2017-02" db="EMBL/GenBank/DDBJ databases">
        <authorList>
            <person name="Peterson S.W."/>
        </authorList>
    </citation>
    <scope>NUCLEOTIDE SEQUENCE [LARGE SCALE GENOMIC DNA]</scope>
    <source>
        <strain evidence="7 8">DSM 18034</strain>
    </source>
</reference>
<sequence>MNKKKKYRSELPPARLAAIDALSACLFKGQDIQAALDAALTSIASGRTPDPRDAGLATELVYGYLRLRLRLDFVLDSQLKAPKKTPKLMRLALGLAAFEILNLDRVPSYASVDWCVDFVKRDINPRLAGVSNAVLRGVDRLGAEANSHDFYRQDDADRDTFLSRYYACPAWLVKLWRKAYGERKTVALLRASTKAPALGLRFDFRKDGARESYDALRENELCKESTPVGLAFQAPCPECLEAEAAGFAVRQSLAGQQALFELGAEDWARPVWDACSGRGGKTLLLHAIGGGPIYASDPSEKRLSGLRALLEAKGISDITTAVASADEGQVFDQRFPCVLVDAPCSGLGVLSRRPDAKARRSKKDITELAKLQAKILDNAWNALEPGGSLIYVTCTITPQENEMQVDTFLRRTPGAKLLSRFRTPEDTPLGEFFFGARFEKSAG</sequence>
<dbReference type="STRING" id="1121442.SAMN02745702_02007"/>
<keyword evidence="1 5" id="KW-0489">Methyltransferase</keyword>
<dbReference type="InterPro" id="IPR001678">
    <property type="entry name" value="MeTrfase_RsmB-F_NOP2_dom"/>
</dbReference>
<gene>
    <name evidence="7" type="ORF">SAMN02745702_02007</name>
</gene>
<dbReference type="GO" id="GO:0003723">
    <property type="term" value="F:RNA binding"/>
    <property type="evidence" value="ECO:0007669"/>
    <property type="project" value="UniProtKB-UniRule"/>
</dbReference>
<evidence type="ECO:0000259" key="6">
    <source>
        <dbReference type="PROSITE" id="PS51686"/>
    </source>
</evidence>
<dbReference type="InterPro" id="IPR035926">
    <property type="entry name" value="NusB-like_sf"/>
</dbReference>
<organism evidence="7 8">
    <name type="scientific">Desulfobaculum bizertense DSM 18034</name>
    <dbReference type="NCBI Taxonomy" id="1121442"/>
    <lineage>
        <taxon>Bacteria</taxon>
        <taxon>Pseudomonadati</taxon>
        <taxon>Thermodesulfobacteriota</taxon>
        <taxon>Desulfovibrionia</taxon>
        <taxon>Desulfovibrionales</taxon>
        <taxon>Desulfovibrionaceae</taxon>
        <taxon>Desulfobaculum</taxon>
    </lineage>
</organism>
<dbReference type="PANTHER" id="PTHR22807">
    <property type="entry name" value="NOP2 YEAST -RELATED NOL1/NOP2/FMU SUN DOMAIN-CONTAINING"/>
    <property type="match status" value="1"/>
</dbReference>
<dbReference type="EMBL" id="FUYA01000006">
    <property type="protein sequence ID" value="SKA74698.1"/>
    <property type="molecule type" value="Genomic_DNA"/>
</dbReference>
<dbReference type="InterPro" id="IPR049560">
    <property type="entry name" value="MeTrfase_RsmB-F_NOP2_cat"/>
</dbReference>
<dbReference type="Pfam" id="PF01029">
    <property type="entry name" value="NusB"/>
    <property type="match status" value="1"/>
</dbReference>
<dbReference type="GO" id="GO:0008173">
    <property type="term" value="F:RNA methyltransferase activity"/>
    <property type="evidence" value="ECO:0007669"/>
    <property type="project" value="InterPro"/>
</dbReference>
<proteinExistence type="inferred from homology"/>
<dbReference type="InterPro" id="IPR006027">
    <property type="entry name" value="NusB_RsmB_TIM44"/>
</dbReference>
<feature type="binding site" evidence="5">
    <location>
        <position position="341"/>
    </location>
    <ligand>
        <name>S-adenosyl-L-methionine</name>
        <dbReference type="ChEBI" id="CHEBI:59789"/>
    </ligand>
</feature>
<dbReference type="InterPro" id="IPR023267">
    <property type="entry name" value="RCMT"/>
</dbReference>
<dbReference type="RefSeq" id="WP_078685285.1">
    <property type="nucleotide sequence ID" value="NZ_FUYA01000006.1"/>
</dbReference>
<dbReference type="PROSITE" id="PS51686">
    <property type="entry name" value="SAM_MT_RSMB_NOP"/>
    <property type="match status" value="1"/>
</dbReference>
<dbReference type="GO" id="GO:0006355">
    <property type="term" value="P:regulation of DNA-templated transcription"/>
    <property type="evidence" value="ECO:0007669"/>
    <property type="project" value="InterPro"/>
</dbReference>
<dbReference type="Gene3D" id="1.10.940.10">
    <property type="entry name" value="NusB-like"/>
    <property type="match status" value="1"/>
</dbReference>
<dbReference type="Pfam" id="PF22458">
    <property type="entry name" value="RsmF-B_ferredox"/>
    <property type="match status" value="1"/>
</dbReference>
<dbReference type="SUPFAM" id="SSF53335">
    <property type="entry name" value="S-adenosyl-L-methionine-dependent methyltransferases"/>
    <property type="match status" value="1"/>
</dbReference>
<feature type="active site" description="Nucleophile" evidence="5">
    <location>
        <position position="394"/>
    </location>
</feature>
<dbReference type="Pfam" id="PF01189">
    <property type="entry name" value="Methyltr_RsmB-F"/>
    <property type="match status" value="1"/>
</dbReference>
<evidence type="ECO:0000313" key="7">
    <source>
        <dbReference type="EMBL" id="SKA74698.1"/>
    </source>
</evidence>
<dbReference type="OrthoDB" id="9810297at2"/>
<dbReference type="Proteomes" id="UP000189733">
    <property type="component" value="Unassembled WGS sequence"/>
</dbReference>
<name>A0A1T4WCD2_9BACT</name>
<keyword evidence="4 5" id="KW-0694">RNA-binding</keyword>
<dbReference type="PRINTS" id="PR02008">
    <property type="entry name" value="RCMTFAMILY"/>
</dbReference>
<evidence type="ECO:0000256" key="4">
    <source>
        <dbReference type="ARBA" id="ARBA00022884"/>
    </source>
</evidence>
<evidence type="ECO:0000256" key="2">
    <source>
        <dbReference type="ARBA" id="ARBA00022679"/>
    </source>
</evidence>
<dbReference type="GO" id="GO:0001510">
    <property type="term" value="P:RNA methylation"/>
    <property type="evidence" value="ECO:0007669"/>
    <property type="project" value="InterPro"/>
</dbReference>
<comment type="similarity">
    <text evidence="5">Belongs to the class I-like SAM-binding methyltransferase superfamily. RsmB/NOP family.</text>
</comment>
<evidence type="ECO:0000256" key="1">
    <source>
        <dbReference type="ARBA" id="ARBA00022603"/>
    </source>
</evidence>
<evidence type="ECO:0000313" key="8">
    <source>
        <dbReference type="Proteomes" id="UP000189733"/>
    </source>
</evidence>
<dbReference type="PANTHER" id="PTHR22807:SF53">
    <property type="entry name" value="RIBOSOMAL RNA SMALL SUBUNIT METHYLTRANSFERASE B-RELATED"/>
    <property type="match status" value="1"/>
</dbReference>
<keyword evidence="3 5" id="KW-0949">S-adenosyl-L-methionine</keyword>
<dbReference type="AlphaFoldDB" id="A0A1T4WCD2"/>
<accession>A0A1T4WCD2</accession>
<evidence type="ECO:0000256" key="5">
    <source>
        <dbReference type="PROSITE-ProRule" id="PRU01023"/>
    </source>
</evidence>
<comment type="caution">
    <text evidence="5">Lacks conserved residue(s) required for the propagation of feature annotation.</text>
</comment>
<keyword evidence="2 5" id="KW-0808">Transferase</keyword>
<dbReference type="InterPro" id="IPR029063">
    <property type="entry name" value="SAM-dependent_MTases_sf"/>
</dbReference>
<feature type="binding site" evidence="5">
    <location>
        <position position="297"/>
    </location>
    <ligand>
        <name>S-adenosyl-L-methionine</name>
        <dbReference type="ChEBI" id="CHEBI:59789"/>
    </ligand>
</feature>
<keyword evidence="8" id="KW-1185">Reference proteome</keyword>